<dbReference type="InterPro" id="IPR032181">
    <property type="entry name" value="DUF5013"/>
</dbReference>
<evidence type="ECO:0000313" key="2">
    <source>
        <dbReference type="EMBL" id="SDO00532.1"/>
    </source>
</evidence>
<evidence type="ECO:0000259" key="1">
    <source>
        <dbReference type="Pfam" id="PF16405"/>
    </source>
</evidence>
<name>A0A1H0G0Z3_9SPHI</name>
<dbReference type="Pfam" id="PF16389">
    <property type="entry name" value="DUF4998"/>
    <property type="match status" value="1"/>
</dbReference>
<gene>
    <name evidence="2" type="ORF">SAMN05421820_1115</name>
</gene>
<organism evidence="2 3">
    <name type="scientific">Pedobacter steynii</name>
    <dbReference type="NCBI Taxonomy" id="430522"/>
    <lineage>
        <taxon>Bacteria</taxon>
        <taxon>Pseudomonadati</taxon>
        <taxon>Bacteroidota</taxon>
        <taxon>Sphingobacteriia</taxon>
        <taxon>Sphingobacteriales</taxon>
        <taxon>Sphingobacteriaceae</taxon>
        <taxon>Pedobacter</taxon>
    </lineage>
</organism>
<evidence type="ECO:0000313" key="3">
    <source>
        <dbReference type="Proteomes" id="UP000183200"/>
    </source>
</evidence>
<accession>A0A1H0G0Z3</accession>
<dbReference type="Pfam" id="PF16405">
    <property type="entry name" value="DUF5013"/>
    <property type="match status" value="1"/>
</dbReference>
<dbReference type="AlphaFoldDB" id="A0A1H0G0Z3"/>
<dbReference type="EMBL" id="FNGY01000011">
    <property type="protein sequence ID" value="SDO00532.1"/>
    <property type="molecule type" value="Genomic_DNA"/>
</dbReference>
<reference evidence="3" key="1">
    <citation type="submission" date="2016-10" db="EMBL/GenBank/DDBJ databases">
        <authorList>
            <person name="Varghese N."/>
            <person name="Submissions S."/>
        </authorList>
    </citation>
    <scope>NUCLEOTIDE SEQUENCE [LARGE SCALE GENOMIC DNA]</scope>
    <source>
        <strain evidence="3">DSM 19110</strain>
    </source>
</reference>
<dbReference type="PROSITE" id="PS51257">
    <property type="entry name" value="PROKAR_LIPOPROTEIN"/>
    <property type="match status" value="1"/>
</dbReference>
<keyword evidence="3" id="KW-1185">Reference proteome</keyword>
<proteinExistence type="predicted"/>
<sequence>MKTYKYMKRYKIIACYIVALLVLITGACTKMDDYKNQYMKGGAIVYPGKMDSVKIFSGKNRVKVTGLFTSDLNIVKYRVFWNSRQDSVEVTIKRTPGVDTAKVMIPDLPEGIMGFQIRTYDALGHISVPVNAAVKVYGALYQSSCINRGITDTAIQPDGSASINWVDVNANSGIINMGIKYSDNNNKLHDTLIRSVPTGLTTRLPNFKLGSAISYRTAYLPNPTAIDTFYVAYQTYGIKADVTSLYFTNYQQPFTSTTGSGTGRWRNPTAWIVTNPVLNHGGNGGWASDDGTVLAMESGLGAAPVVNGKIFQTFTLPAGNYTFSAALGNNSFSNPVYVVAAAGSTLPDVALVPVNSIKFASLKDQRFDFIINEPTQVSIGFVANMTGDEYWRVKSVKLIKN</sequence>
<protein>
    <recommendedName>
        <fullName evidence="1">DUF5013 domain-containing protein</fullName>
    </recommendedName>
</protein>
<dbReference type="Proteomes" id="UP000183200">
    <property type="component" value="Unassembled WGS sequence"/>
</dbReference>
<feature type="domain" description="DUF5013" evidence="1">
    <location>
        <begin position="249"/>
        <end position="380"/>
    </location>
</feature>